<dbReference type="OrthoDB" id="6500128at2759"/>
<dbReference type="EMBL" id="VAHF01000007">
    <property type="protein sequence ID" value="TXG58069.1"/>
    <property type="molecule type" value="Genomic_DNA"/>
</dbReference>
<dbReference type="Gene3D" id="1.20.1560.10">
    <property type="entry name" value="ABC transporter type 1, transmembrane domain"/>
    <property type="match status" value="1"/>
</dbReference>
<keyword evidence="4" id="KW-0067">ATP-binding</keyword>
<evidence type="ECO:0000256" key="3">
    <source>
        <dbReference type="ARBA" id="ARBA00022741"/>
    </source>
</evidence>
<dbReference type="PROSITE" id="PS50893">
    <property type="entry name" value="ABC_TRANSPORTER_2"/>
    <property type="match status" value="1"/>
</dbReference>
<evidence type="ECO:0008006" key="12">
    <source>
        <dbReference type="Google" id="ProtNLM"/>
    </source>
</evidence>
<dbReference type="Gene3D" id="3.40.50.300">
    <property type="entry name" value="P-loop containing nucleotide triphosphate hydrolases"/>
    <property type="match status" value="2"/>
</dbReference>
<dbReference type="GO" id="GO:0140359">
    <property type="term" value="F:ABC-type transporter activity"/>
    <property type="evidence" value="ECO:0007669"/>
    <property type="project" value="InterPro"/>
</dbReference>
<keyword evidence="2 7" id="KW-0812">Transmembrane</keyword>
<reference evidence="11" key="1">
    <citation type="journal article" date="2019" name="Gigascience">
        <title>De novo genome assembly of the endangered Acer yangbiense, a plant species with extremely small populations endemic to Yunnan Province, China.</title>
        <authorList>
            <person name="Yang J."/>
            <person name="Wariss H.M."/>
            <person name="Tao L."/>
            <person name="Zhang R."/>
            <person name="Yun Q."/>
            <person name="Hollingsworth P."/>
            <person name="Dao Z."/>
            <person name="Luo G."/>
            <person name="Guo H."/>
            <person name="Ma Y."/>
            <person name="Sun W."/>
        </authorList>
    </citation>
    <scope>NUCLEOTIDE SEQUENCE [LARGE SCALE GENOMIC DNA]</scope>
    <source>
        <strain evidence="11">cv. Malutang</strain>
    </source>
</reference>
<feature type="transmembrane region" description="Helical" evidence="7">
    <location>
        <begin position="93"/>
        <end position="112"/>
    </location>
</feature>
<feature type="transmembrane region" description="Helical" evidence="7">
    <location>
        <begin position="413"/>
        <end position="436"/>
    </location>
</feature>
<dbReference type="GO" id="GO:0016020">
    <property type="term" value="C:membrane"/>
    <property type="evidence" value="ECO:0007669"/>
    <property type="project" value="InterPro"/>
</dbReference>
<evidence type="ECO:0000313" key="10">
    <source>
        <dbReference type="EMBL" id="TXG58069.1"/>
    </source>
</evidence>
<proteinExistence type="predicted"/>
<keyword evidence="5 7" id="KW-1133">Transmembrane helix</keyword>
<evidence type="ECO:0000256" key="6">
    <source>
        <dbReference type="ARBA" id="ARBA00023136"/>
    </source>
</evidence>
<feature type="domain" description="ABC transmembrane type-1" evidence="9">
    <location>
        <begin position="421"/>
        <end position="520"/>
    </location>
</feature>
<dbReference type="Proteomes" id="UP000323000">
    <property type="component" value="Chromosome 7"/>
</dbReference>
<evidence type="ECO:0000256" key="5">
    <source>
        <dbReference type="ARBA" id="ARBA00022989"/>
    </source>
</evidence>
<organism evidence="10 11">
    <name type="scientific">Acer yangbiense</name>
    <dbReference type="NCBI Taxonomy" id="1000413"/>
    <lineage>
        <taxon>Eukaryota</taxon>
        <taxon>Viridiplantae</taxon>
        <taxon>Streptophyta</taxon>
        <taxon>Embryophyta</taxon>
        <taxon>Tracheophyta</taxon>
        <taxon>Spermatophyta</taxon>
        <taxon>Magnoliopsida</taxon>
        <taxon>eudicotyledons</taxon>
        <taxon>Gunneridae</taxon>
        <taxon>Pentapetalae</taxon>
        <taxon>rosids</taxon>
        <taxon>malvids</taxon>
        <taxon>Sapindales</taxon>
        <taxon>Sapindaceae</taxon>
        <taxon>Hippocastanoideae</taxon>
        <taxon>Acereae</taxon>
        <taxon>Acer</taxon>
    </lineage>
</organism>
<dbReference type="Pfam" id="PF00664">
    <property type="entry name" value="ABC_membrane"/>
    <property type="match status" value="1"/>
</dbReference>
<keyword evidence="3" id="KW-0547">Nucleotide-binding</keyword>
<dbReference type="Pfam" id="PF00005">
    <property type="entry name" value="ABC_tran"/>
    <property type="match status" value="1"/>
</dbReference>
<dbReference type="InterPro" id="IPR011527">
    <property type="entry name" value="ABC1_TM_dom"/>
</dbReference>
<dbReference type="PANTHER" id="PTHR24223">
    <property type="entry name" value="ATP-BINDING CASSETTE SUB-FAMILY C"/>
    <property type="match status" value="1"/>
</dbReference>
<evidence type="ECO:0000256" key="4">
    <source>
        <dbReference type="ARBA" id="ARBA00022840"/>
    </source>
</evidence>
<dbReference type="PANTHER" id="PTHR24223:SF108">
    <property type="entry name" value="ABC TRANSPORTER C FAMILY MEMBER 8"/>
    <property type="match status" value="1"/>
</dbReference>
<comment type="caution">
    <text evidence="10">The sequence shown here is derived from an EMBL/GenBank/DDBJ whole genome shotgun (WGS) entry which is preliminary data.</text>
</comment>
<keyword evidence="6 7" id="KW-0472">Membrane</keyword>
<dbReference type="InterPro" id="IPR003439">
    <property type="entry name" value="ABC_transporter-like_ATP-bd"/>
</dbReference>
<evidence type="ECO:0000256" key="1">
    <source>
        <dbReference type="ARBA" id="ARBA00022448"/>
    </source>
</evidence>
<dbReference type="SUPFAM" id="SSF90123">
    <property type="entry name" value="ABC transporter transmembrane region"/>
    <property type="match status" value="1"/>
</dbReference>
<feature type="domain" description="ABC transporter" evidence="8">
    <location>
        <begin position="186"/>
        <end position="372"/>
    </location>
</feature>
<gene>
    <name evidence="10" type="ORF">EZV62_015898</name>
</gene>
<dbReference type="GO" id="GO:0016887">
    <property type="term" value="F:ATP hydrolysis activity"/>
    <property type="evidence" value="ECO:0007669"/>
    <property type="project" value="InterPro"/>
</dbReference>
<dbReference type="InterPro" id="IPR036640">
    <property type="entry name" value="ABC1_TM_sf"/>
</dbReference>
<protein>
    <recommendedName>
        <fullName evidence="12">ABC transmembrane type-1 domain-containing protein</fullName>
    </recommendedName>
</protein>
<evidence type="ECO:0000256" key="2">
    <source>
        <dbReference type="ARBA" id="ARBA00022692"/>
    </source>
</evidence>
<feature type="transmembrane region" description="Helical" evidence="7">
    <location>
        <begin position="572"/>
        <end position="593"/>
    </location>
</feature>
<evidence type="ECO:0000313" key="11">
    <source>
        <dbReference type="Proteomes" id="UP000323000"/>
    </source>
</evidence>
<evidence type="ECO:0000256" key="7">
    <source>
        <dbReference type="SAM" id="Phobius"/>
    </source>
</evidence>
<keyword evidence="1" id="KW-0813">Transport</keyword>
<dbReference type="PROSITE" id="PS50929">
    <property type="entry name" value="ABC_TM1F"/>
    <property type="match status" value="1"/>
</dbReference>
<feature type="transmembrane region" description="Helical" evidence="7">
    <location>
        <begin position="599"/>
        <end position="619"/>
    </location>
</feature>
<sequence length="633" mass="70564">MKGLRHEFDSVVTLVTSQAKVTTAYAITGLGTFENCLDLERSTVVGLNAIPGLVLVPIIGFLNIHFTKMYNKFQFLFKENEQNFLAKSQINKFYACVLYWVSLTIVSTVVFFRCLLMKSAPLDVATISTVLTTLRSMSEPVRCIPKAFSILIEMKISMDHLNIFLLDDELSNKESKSLKHSSDIHVEIKGNFSWELESAVPELRDINLEVKSGQKIAIYGHVGARKSTLLCAIIREVYKISGLVSVNVTIAYVSQAPWIQSEIEERGLKLSGDINNKLTTARAVYNDADIYLLDDPFSEVDVETTAILFNVMEGGQITQSRTYTELLSTLGTTFAQLVNAHKKVVSELVTFDTENMDETQEIHDNQSELPGESCSTREGGENEISVEGFLNTLLTKEEERKIGDVGCKPLLDYFYVSKGSLLFILTLLSYCAFSVLQATASLKASKDFFSGINNSIFKAPMLFFDSTLVGKIFSRISSDMNTLYSDLPASINLAAAAMIDVLMTIVMMASVTWYVLIVVIHTIIIVKYIQVNLISAFEIAFNKMESFFENYIKLVNTYARLFFHANAAMEWLVLRIETFQILIILTTAILIVLLPGKRLSILVLCLSLHGALVVCVKIARLLTVGGKILNLIV</sequence>
<evidence type="ECO:0000259" key="8">
    <source>
        <dbReference type="PROSITE" id="PS50893"/>
    </source>
</evidence>
<dbReference type="AlphaFoldDB" id="A0A5C7HMN2"/>
<feature type="transmembrane region" description="Helical" evidence="7">
    <location>
        <begin position="493"/>
        <end position="526"/>
    </location>
</feature>
<dbReference type="SUPFAM" id="SSF52540">
    <property type="entry name" value="P-loop containing nucleoside triphosphate hydrolases"/>
    <property type="match status" value="1"/>
</dbReference>
<accession>A0A5C7HMN2</accession>
<dbReference type="InterPro" id="IPR027417">
    <property type="entry name" value="P-loop_NTPase"/>
</dbReference>
<name>A0A5C7HMN2_9ROSI</name>
<evidence type="ECO:0000259" key="9">
    <source>
        <dbReference type="PROSITE" id="PS50929"/>
    </source>
</evidence>
<dbReference type="GO" id="GO:0005524">
    <property type="term" value="F:ATP binding"/>
    <property type="evidence" value="ECO:0007669"/>
    <property type="project" value="UniProtKB-KW"/>
</dbReference>
<keyword evidence="11" id="KW-1185">Reference proteome</keyword>
<dbReference type="InterPro" id="IPR050173">
    <property type="entry name" value="ABC_transporter_C-like"/>
</dbReference>
<feature type="transmembrane region" description="Helical" evidence="7">
    <location>
        <begin position="45"/>
        <end position="66"/>
    </location>
</feature>